<keyword evidence="1" id="KW-0472">Membrane</keyword>
<name>A0ABT2Y4V4_9MOLU</name>
<accession>A0ABT2Y4V4</accession>
<evidence type="ECO:0000256" key="1">
    <source>
        <dbReference type="SAM" id="Phobius"/>
    </source>
</evidence>
<comment type="caution">
    <text evidence="2">The sequence shown here is derived from an EMBL/GenBank/DDBJ whole genome shotgun (WGS) entry which is preliminary data.</text>
</comment>
<organism evidence="2 3">
    <name type="scientific">Paracholeplasma manati</name>
    <dbReference type="NCBI Taxonomy" id="591373"/>
    <lineage>
        <taxon>Bacteria</taxon>
        <taxon>Bacillati</taxon>
        <taxon>Mycoplasmatota</taxon>
        <taxon>Mollicutes</taxon>
        <taxon>Acholeplasmatales</taxon>
        <taxon>Acholeplasmataceae</taxon>
        <taxon>Paracholeplasma</taxon>
    </lineage>
</organism>
<protein>
    <submittedName>
        <fullName evidence="2">Uncharacterized protein</fullName>
    </submittedName>
</protein>
<evidence type="ECO:0000313" key="2">
    <source>
        <dbReference type="EMBL" id="MCV2231761.1"/>
    </source>
</evidence>
<evidence type="ECO:0000313" key="3">
    <source>
        <dbReference type="Proteomes" id="UP001177160"/>
    </source>
</evidence>
<keyword evidence="3" id="KW-1185">Reference proteome</keyword>
<reference evidence="2" key="1">
    <citation type="submission" date="2022-09" db="EMBL/GenBank/DDBJ databases">
        <title>Novel Mycoplasma species identified in domestic and wild animals.</title>
        <authorList>
            <person name="Volokhov D.V."/>
            <person name="Furtak V.A."/>
            <person name="Zagorodnyaya T.A."/>
        </authorList>
    </citation>
    <scope>NUCLEOTIDE SEQUENCE</scope>
    <source>
        <strain evidence="2">Oakley</strain>
    </source>
</reference>
<proteinExistence type="predicted"/>
<feature type="transmembrane region" description="Helical" evidence="1">
    <location>
        <begin position="40"/>
        <end position="61"/>
    </location>
</feature>
<keyword evidence="1" id="KW-0812">Transmembrane</keyword>
<keyword evidence="1" id="KW-1133">Transmembrane helix</keyword>
<feature type="transmembrane region" description="Helical" evidence="1">
    <location>
        <begin position="12"/>
        <end position="34"/>
    </location>
</feature>
<dbReference type="RefSeq" id="WP_263607914.1">
    <property type="nucleotide sequence ID" value="NZ_JAOVQM010000002.1"/>
</dbReference>
<sequence>MKKTKIFFQLNIGWQLFSLFWLILSVVAGYYLVFSFLNKTWFVFLLLIFPFCFVLFTFIRFEHHRIVFLNKSISIPDDWLGMRSKIQFKTIIHYDEIEDVRIIWSEENSINERIPIQMPSSIILKPYIEIMCKDGKTKRIFVMYFTRKQKIKIIDEIKSRVYQSGDTRVFKDTLEIVDGAYSGGIII</sequence>
<gene>
    <name evidence="2" type="ORF">N7548_02865</name>
</gene>
<dbReference type="EMBL" id="JAOVQM010000002">
    <property type="protein sequence ID" value="MCV2231761.1"/>
    <property type="molecule type" value="Genomic_DNA"/>
</dbReference>
<dbReference type="Proteomes" id="UP001177160">
    <property type="component" value="Unassembled WGS sequence"/>
</dbReference>